<reference evidence="2 3" key="1">
    <citation type="journal article" date="2013" name="Front. Plant Sci.">
        <title>The Reference Genome of the Halophytic Plant Eutrema salsugineum.</title>
        <authorList>
            <person name="Yang R."/>
            <person name="Jarvis D.E."/>
            <person name="Chen H."/>
            <person name="Beilstein M.A."/>
            <person name="Grimwood J."/>
            <person name="Jenkins J."/>
            <person name="Shu S."/>
            <person name="Prochnik S."/>
            <person name="Xin M."/>
            <person name="Ma C."/>
            <person name="Schmutz J."/>
            <person name="Wing R.A."/>
            <person name="Mitchell-Olds T."/>
            <person name="Schumaker K.S."/>
            <person name="Wang X."/>
        </authorList>
    </citation>
    <scope>NUCLEOTIDE SEQUENCE [LARGE SCALE GENOMIC DNA]</scope>
</reference>
<sequence length="183" mass="20496">MSENLEDPIDTLRKRKKLSSSNIRIWTMNNQSKKDQSLTDVLGNLFGKDCVALNPNLSVSDETTQKPASVSSPSREAKTEVNSTALIQKSMVPDSTYPESTVHLSPIQQTEDVQDFTGPQSAHAESVARDTVVERLRMMVTTLITCRHHLQDFLLVEPRTSSPHSLDFGRQSLMEQSHQLPHI</sequence>
<dbReference type="KEGG" id="eus:EUTSA_v10003034mg"/>
<accession>V4LB85</accession>
<name>V4LB85_EUTSA</name>
<gene>
    <name evidence="2" type="ORF">EUTSA_v10003034mg</name>
</gene>
<evidence type="ECO:0000256" key="1">
    <source>
        <dbReference type="SAM" id="MobiDB-lite"/>
    </source>
</evidence>
<evidence type="ECO:0000313" key="3">
    <source>
        <dbReference type="Proteomes" id="UP000030689"/>
    </source>
</evidence>
<protein>
    <submittedName>
        <fullName evidence="2">Uncharacterized protein</fullName>
    </submittedName>
</protein>
<dbReference type="Proteomes" id="UP000030689">
    <property type="component" value="Unassembled WGS sequence"/>
</dbReference>
<dbReference type="AlphaFoldDB" id="V4LB85"/>
<dbReference type="Gramene" id="ESQ36998">
    <property type="protein sequence ID" value="ESQ36998"/>
    <property type="gene ID" value="EUTSA_v10003034mg"/>
</dbReference>
<proteinExistence type="predicted"/>
<evidence type="ECO:0000313" key="2">
    <source>
        <dbReference type="EMBL" id="ESQ36998.1"/>
    </source>
</evidence>
<keyword evidence="3" id="KW-1185">Reference proteome</keyword>
<dbReference type="EMBL" id="KI517609">
    <property type="protein sequence ID" value="ESQ36998.1"/>
    <property type="molecule type" value="Genomic_DNA"/>
</dbReference>
<organism evidence="2 3">
    <name type="scientific">Eutrema salsugineum</name>
    <name type="common">Saltwater cress</name>
    <name type="synonym">Sisymbrium salsugineum</name>
    <dbReference type="NCBI Taxonomy" id="72664"/>
    <lineage>
        <taxon>Eukaryota</taxon>
        <taxon>Viridiplantae</taxon>
        <taxon>Streptophyta</taxon>
        <taxon>Embryophyta</taxon>
        <taxon>Tracheophyta</taxon>
        <taxon>Spermatophyta</taxon>
        <taxon>Magnoliopsida</taxon>
        <taxon>eudicotyledons</taxon>
        <taxon>Gunneridae</taxon>
        <taxon>Pentapetalae</taxon>
        <taxon>rosids</taxon>
        <taxon>malvids</taxon>
        <taxon>Brassicales</taxon>
        <taxon>Brassicaceae</taxon>
        <taxon>Eutremeae</taxon>
        <taxon>Eutrema</taxon>
    </lineage>
</organism>
<dbReference type="eggNOG" id="KOG1213">
    <property type="taxonomic scope" value="Eukaryota"/>
</dbReference>
<feature type="region of interest" description="Disordered" evidence="1">
    <location>
        <begin position="57"/>
        <end position="81"/>
    </location>
</feature>
<dbReference type="STRING" id="72664.V4LB85"/>